<proteinExistence type="predicted"/>
<dbReference type="GO" id="GO:0016787">
    <property type="term" value="F:hydrolase activity"/>
    <property type="evidence" value="ECO:0007669"/>
    <property type="project" value="UniProtKB-KW"/>
</dbReference>
<dbReference type="GO" id="GO:0003723">
    <property type="term" value="F:RNA binding"/>
    <property type="evidence" value="ECO:0007669"/>
    <property type="project" value="InterPro"/>
</dbReference>
<sequence>MYAVTFDIDTNCLDNEYHNQSSTNAYGDIRKFMEANDFNWQQGSVYFGKEDMTAVKCVITIQKLAKTYSWFSACVKDVRMLRIEENNDLMEAINI</sequence>
<dbReference type="AlphaFoldDB" id="A0A1W1BTT7"/>
<dbReference type="InterPro" id="IPR019199">
    <property type="entry name" value="Virulence_VapD/CRISPR_Cas2"/>
</dbReference>
<dbReference type="InterPro" id="IPR016368">
    <property type="entry name" value="VapD"/>
</dbReference>
<dbReference type="Pfam" id="PF09827">
    <property type="entry name" value="CRISPR_Cas2"/>
    <property type="match status" value="1"/>
</dbReference>
<gene>
    <name evidence="5" type="ORF">MNB_SV-6-299</name>
</gene>
<dbReference type="GO" id="GO:0004518">
    <property type="term" value="F:nuclease activity"/>
    <property type="evidence" value="ECO:0007669"/>
    <property type="project" value="UniProtKB-KW"/>
</dbReference>
<evidence type="ECO:0000256" key="3">
    <source>
        <dbReference type="ARBA" id="ARBA00022801"/>
    </source>
</evidence>
<dbReference type="EMBL" id="FPHC01000040">
    <property type="protein sequence ID" value="SFV56887.1"/>
    <property type="molecule type" value="Genomic_DNA"/>
</dbReference>
<keyword evidence="2" id="KW-0540">Nuclease</keyword>
<keyword evidence="4" id="KW-0843">Virulence</keyword>
<dbReference type="Gene3D" id="3.30.70.240">
    <property type="match status" value="1"/>
</dbReference>
<protein>
    <submittedName>
        <fullName evidence="5">Virulence associated protein D (VapD)</fullName>
    </submittedName>
</protein>
<organism evidence="5">
    <name type="scientific">hydrothermal vent metagenome</name>
    <dbReference type="NCBI Taxonomy" id="652676"/>
    <lineage>
        <taxon>unclassified sequences</taxon>
        <taxon>metagenomes</taxon>
        <taxon>ecological metagenomes</taxon>
    </lineage>
</organism>
<reference evidence="5" key="1">
    <citation type="submission" date="2016-10" db="EMBL/GenBank/DDBJ databases">
        <authorList>
            <person name="de Groot N.N."/>
        </authorList>
    </citation>
    <scope>NUCLEOTIDE SEQUENCE</scope>
</reference>
<evidence type="ECO:0000256" key="2">
    <source>
        <dbReference type="ARBA" id="ARBA00022722"/>
    </source>
</evidence>
<evidence type="ECO:0000256" key="4">
    <source>
        <dbReference type="ARBA" id="ARBA00023026"/>
    </source>
</evidence>
<name>A0A1W1BTT7_9ZZZZ</name>
<comment type="subunit">
    <text evidence="1">Homodimer.</text>
</comment>
<evidence type="ECO:0000256" key="1">
    <source>
        <dbReference type="ARBA" id="ARBA00011738"/>
    </source>
</evidence>
<evidence type="ECO:0000313" key="5">
    <source>
        <dbReference type="EMBL" id="SFV56887.1"/>
    </source>
</evidence>
<keyword evidence="3" id="KW-0378">Hydrolase</keyword>
<accession>A0A1W1BTT7</accession>
<dbReference type="PIRSF" id="PIRSF002882">
    <property type="entry name" value="VapD"/>
    <property type="match status" value="1"/>
</dbReference>